<gene>
    <name evidence="2" type="ORF">C7455_102171</name>
</gene>
<dbReference type="AlphaFoldDB" id="A0A316GKX2"/>
<evidence type="ECO:0000313" key="3">
    <source>
        <dbReference type="Proteomes" id="UP000245708"/>
    </source>
</evidence>
<sequence length="86" mass="9426">MQRRPAKARSFALDQNRAGPWLRRAPGRRIGFAVTLDERGAGGAAARFDKDVCKVYENLEITHLKRDAAGDEHPAVAPITGNDPDD</sequence>
<dbReference type="EMBL" id="QGGW01000002">
    <property type="protein sequence ID" value="PWK61482.1"/>
    <property type="molecule type" value="Genomic_DNA"/>
</dbReference>
<comment type="caution">
    <text evidence="2">The sequence shown here is derived from an EMBL/GenBank/DDBJ whole genome shotgun (WGS) entry which is preliminary data.</text>
</comment>
<evidence type="ECO:0000256" key="1">
    <source>
        <dbReference type="SAM" id="MobiDB-lite"/>
    </source>
</evidence>
<proteinExistence type="predicted"/>
<accession>A0A316GKX2</accession>
<dbReference type="Proteomes" id="UP000245708">
    <property type="component" value="Unassembled WGS sequence"/>
</dbReference>
<feature type="region of interest" description="Disordered" evidence="1">
    <location>
        <begin position="66"/>
        <end position="86"/>
    </location>
</feature>
<name>A0A316GKX2_9RHOB</name>
<reference evidence="2 3" key="1">
    <citation type="submission" date="2018-05" db="EMBL/GenBank/DDBJ databases">
        <title>Genomic Encyclopedia of Type Strains, Phase IV (KMG-IV): sequencing the most valuable type-strain genomes for metagenomic binning, comparative biology and taxonomic classification.</title>
        <authorList>
            <person name="Goeker M."/>
        </authorList>
    </citation>
    <scope>NUCLEOTIDE SEQUENCE [LARGE SCALE GENOMIC DNA]</scope>
    <source>
        <strain evidence="2 3">DSM 16097</strain>
    </source>
</reference>
<organism evidence="2 3">
    <name type="scientific">Roseicyclus mahoneyensis</name>
    <dbReference type="NCBI Taxonomy" id="164332"/>
    <lineage>
        <taxon>Bacteria</taxon>
        <taxon>Pseudomonadati</taxon>
        <taxon>Pseudomonadota</taxon>
        <taxon>Alphaproteobacteria</taxon>
        <taxon>Rhodobacterales</taxon>
        <taxon>Roseobacteraceae</taxon>
        <taxon>Roseicyclus</taxon>
    </lineage>
</organism>
<protein>
    <submittedName>
        <fullName evidence="2">Uncharacterized protein</fullName>
    </submittedName>
</protein>
<evidence type="ECO:0000313" key="2">
    <source>
        <dbReference type="EMBL" id="PWK61482.1"/>
    </source>
</evidence>
<keyword evidence="3" id="KW-1185">Reference proteome</keyword>